<dbReference type="PANTHER" id="PTHR22946:SF0">
    <property type="entry name" value="DIENELACTONE HYDROLASE DOMAIN-CONTAINING PROTEIN"/>
    <property type="match status" value="1"/>
</dbReference>
<dbReference type="GO" id="GO:0016787">
    <property type="term" value="F:hydrolase activity"/>
    <property type="evidence" value="ECO:0007669"/>
    <property type="project" value="UniProtKB-KW"/>
</dbReference>
<dbReference type="InterPro" id="IPR001375">
    <property type="entry name" value="Peptidase_S9_cat"/>
</dbReference>
<comment type="caution">
    <text evidence="2">The sequence shown here is derived from an EMBL/GenBank/DDBJ whole genome shotgun (WGS) entry which is preliminary data.</text>
</comment>
<dbReference type="Pfam" id="PF00326">
    <property type="entry name" value="Peptidase_S9"/>
    <property type="match status" value="1"/>
</dbReference>
<proteinExistence type="predicted"/>
<dbReference type="PANTHER" id="PTHR22946">
    <property type="entry name" value="DIENELACTONE HYDROLASE DOMAIN-CONTAINING PROTEIN-RELATED"/>
    <property type="match status" value="1"/>
</dbReference>
<evidence type="ECO:0000313" key="3">
    <source>
        <dbReference type="Proteomes" id="UP001610446"/>
    </source>
</evidence>
<gene>
    <name evidence="2" type="ORF">BJY01DRAFT_251388</name>
</gene>
<reference evidence="2 3" key="1">
    <citation type="submission" date="2024-07" db="EMBL/GenBank/DDBJ databases">
        <title>Section-level genome sequencing and comparative genomics of Aspergillus sections Usti and Cavernicolus.</title>
        <authorList>
            <consortium name="Lawrence Berkeley National Laboratory"/>
            <person name="Nybo J.L."/>
            <person name="Vesth T.C."/>
            <person name="Theobald S."/>
            <person name="Frisvad J.C."/>
            <person name="Larsen T.O."/>
            <person name="Kjaerboelling I."/>
            <person name="Rothschild-Mancinelli K."/>
            <person name="Lyhne E.K."/>
            <person name="Kogle M.E."/>
            <person name="Barry K."/>
            <person name="Clum A."/>
            <person name="Na H."/>
            <person name="Ledsgaard L."/>
            <person name="Lin J."/>
            <person name="Lipzen A."/>
            <person name="Kuo A."/>
            <person name="Riley R."/>
            <person name="Mondo S."/>
            <person name="Labutti K."/>
            <person name="Haridas S."/>
            <person name="Pangalinan J."/>
            <person name="Salamov A.A."/>
            <person name="Simmons B.A."/>
            <person name="Magnuson J.K."/>
            <person name="Chen J."/>
            <person name="Drula E."/>
            <person name="Henrissat B."/>
            <person name="Wiebenga A."/>
            <person name="Lubbers R.J."/>
            <person name="Gomes A.C."/>
            <person name="Makela M.R."/>
            <person name="Stajich J."/>
            <person name="Grigoriev I.V."/>
            <person name="Mortensen U.H."/>
            <person name="De Vries R.P."/>
            <person name="Baker S.E."/>
            <person name="Andersen M.R."/>
        </authorList>
    </citation>
    <scope>NUCLEOTIDE SEQUENCE [LARGE SCALE GENOMIC DNA]</scope>
    <source>
        <strain evidence="2 3">CBS 123904</strain>
    </source>
</reference>
<dbReference type="EMBL" id="JBFXLU010000158">
    <property type="protein sequence ID" value="KAL2837566.1"/>
    <property type="molecule type" value="Genomic_DNA"/>
</dbReference>
<organism evidence="2 3">
    <name type="scientific">Aspergillus pseudoustus</name>
    <dbReference type="NCBI Taxonomy" id="1810923"/>
    <lineage>
        <taxon>Eukaryota</taxon>
        <taxon>Fungi</taxon>
        <taxon>Dikarya</taxon>
        <taxon>Ascomycota</taxon>
        <taxon>Pezizomycotina</taxon>
        <taxon>Eurotiomycetes</taxon>
        <taxon>Eurotiomycetidae</taxon>
        <taxon>Eurotiales</taxon>
        <taxon>Aspergillaceae</taxon>
        <taxon>Aspergillus</taxon>
        <taxon>Aspergillus subgen. Nidulantes</taxon>
    </lineage>
</organism>
<evidence type="ECO:0000259" key="1">
    <source>
        <dbReference type="Pfam" id="PF00326"/>
    </source>
</evidence>
<keyword evidence="2" id="KW-0378">Hydrolase</keyword>
<evidence type="ECO:0000313" key="2">
    <source>
        <dbReference type="EMBL" id="KAL2837566.1"/>
    </source>
</evidence>
<feature type="domain" description="Peptidase S9 prolyl oligopeptidase catalytic" evidence="1">
    <location>
        <begin position="139"/>
        <end position="269"/>
    </location>
</feature>
<dbReference type="SUPFAM" id="SSF53474">
    <property type="entry name" value="alpha/beta-Hydrolases"/>
    <property type="match status" value="1"/>
</dbReference>
<dbReference type="Proteomes" id="UP001610446">
    <property type="component" value="Unassembled WGS sequence"/>
</dbReference>
<dbReference type="Gene3D" id="3.40.50.1820">
    <property type="entry name" value="alpha/beta hydrolase"/>
    <property type="match status" value="1"/>
</dbReference>
<keyword evidence="3" id="KW-1185">Reference proteome</keyword>
<dbReference type="InterPro" id="IPR050261">
    <property type="entry name" value="FrsA_esterase"/>
</dbReference>
<protein>
    <submittedName>
        <fullName evidence="2">Alpha/Beta hydrolase protein</fullName>
    </submittedName>
</protein>
<accession>A0ABR4JCG7</accession>
<sequence length="284" mass="31989">MPSQTQQFTLPKSTPRSSKTAINIAGVLIYLYGIDELHPKQAQDTVVLFHIHGRTRDYHDGEDFAHQVLFETRRHDTLSKGLVVATMDNRNHGTRAIDTVAVQDWKGGNPKHAQDMLSMMDGIVADIRIVMKFLQTYVEGRFNPTQFIISGMSLGGHVAWNMLAEEPRLTAAIVIVGSPNLTDMMVERLHAAESDGSIDASKWPLSIQKLYQERDESVAAINGKEILIMNGVLDNLVPSKFSDHWVGRYSDQNDVAFHVYENTGHCVSFQMMKRVIHWVYGQLN</sequence>
<name>A0ABR4JCG7_9EURO</name>
<dbReference type="InterPro" id="IPR029058">
    <property type="entry name" value="AB_hydrolase_fold"/>
</dbReference>